<dbReference type="InterPro" id="IPR036390">
    <property type="entry name" value="WH_DNA-bd_sf"/>
</dbReference>
<dbReference type="InterPro" id="IPR036388">
    <property type="entry name" value="WH-like_DNA-bd_sf"/>
</dbReference>
<dbReference type="Gene3D" id="3.40.190.290">
    <property type="match status" value="1"/>
</dbReference>
<protein>
    <submittedName>
        <fullName evidence="6">LysR family transcriptional regulator</fullName>
    </submittedName>
</protein>
<evidence type="ECO:0000256" key="3">
    <source>
        <dbReference type="ARBA" id="ARBA00023125"/>
    </source>
</evidence>
<comment type="similarity">
    <text evidence="1">Belongs to the LysR transcriptional regulatory family.</text>
</comment>
<dbReference type="SUPFAM" id="SSF53850">
    <property type="entry name" value="Periplasmic binding protein-like II"/>
    <property type="match status" value="1"/>
</dbReference>
<keyword evidence="7" id="KW-1185">Reference proteome</keyword>
<dbReference type="GO" id="GO:0003677">
    <property type="term" value="F:DNA binding"/>
    <property type="evidence" value="ECO:0007669"/>
    <property type="project" value="UniProtKB-KW"/>
</dbReference>
<dbReference type="EMBL" id="LN606600">
    <property type="protein sequence ID" value="CEF41909.1"/>
    <property type="molecule type" value="Genomic_DNA"/>
</dbReference>
<dbReference type="Proteomes" id="UP000056109">
    <property type="component" value="Chromosome I"/>
</dbReference>
<dbReference type="PANTHER" id="PTHR30537">
    <property type="entry name" value="HTH-TYPE TRANSCRIPTIONAL REGULATOR"/>
    <property type="match status" value="1"/>
</dbReference>
<dbReference type="CDD" id="cd08422">
    <property type="entry name" value="PBP2_CrgA_like"/>
    <property type="match status" value="1"/>
</dbReference>
<evidence type="ECO:0000313" key="7">
    <source>
        <dbReference type="Proteomes" id="UP000056109"/>
    </source>
</evidence>
<dbReference type="InterPro" id="IPR005119">
    <property type="entry name" value="LysR_subst-bd"/>
</dbReference>
<evidence type="ECO:0000256" key="4">
    <source>
        <dbReference type="ARBA" id="ARBA00023163"/>
    </source>
</evidence>
<feature type="domain" description="HTH lysR-type" evidence="5">
    <location>
        <begin position="4"/>
        <end position="61"/>
    </location>
</feature>
<evidence type="ECO:0000256" key="1">
    <source>
        <dbReference type="ARBA" id="ARBA00009437"/>
    </source>
</evidence>
<dbReference type="RefSeq" id="WP_025829317.1">
    <property type="nucleotide sequence ID" value="NZ_LN606600.1"/>
</dbReference>
<dbReference type="Pfam" id="PF03466">
    <property type="entry name" value="LysR_substrate"/>
    <property type="match status" value="1"/>
</dbReference>
<evidence type="ECO:0000313" key="6">
    <source>
        <dbReference type="EMBL" id="CEF41909.1"/>
    </source>
</evidence>
<sequence length="304" mass="33905">MALDDLTDVAFFMHLVNAGGVTATGKRLGASPAAVSRRLRRLEARLDIALVIRNTRHFHLSDAGQLYYDGGKKIVEETDRLEAEVIQSDQLLQGALSIGAPLEFGRNKLAPFIADFHEKYHGLQLNLAVASEGSYDFADYLDIIIRVGLPEATGTIVTKIASTVRVLCASPEYIIKNGEPRTPNELRQHTCLCLRRYKTMEVINQWVLENKEHSHVLTVTPSLSSTNAEIIHDWALSGKGIAYKLLCDAHENLQNGSLVRILPEYQGEAISLYAVLPSRSHIKKSVRLLLDELKKYIKKSMVFD</sequence>
<dbReference type="AlphaFoldDB" id="A0A0U5BBC8"/>
<organism evidence="6 7">
    <name type="scientific">Acetobacter senegalensis</name>
    <dbReference type="NCBI Taxonomy" id="446692"/>
    <lineage>
        <taxon>Bacteria</taxon>
        <taxon>Pseudomonadati</taxon>
        <taxon>Pseudomonadota</taxon>
        <taxon>Alphaproteobacteria</taxon>
        <taxon>Acetobacterales</taxon>
        <taxon>Acetobacteraceae</taxon>
        <taxon>Acetobacter</taxon>
    </lineage>
</organism>
<dbReference type="PATRIC" id="fig|446692.3.peg.2747"/>
<dbReference type="Pfam" id="PF00126">
    <property type="entry name" value="HTH_1"/>
    <property type="match status" value="1"/>
</dbReference>
<gene>
    <name evidence="6" type="ORF">ASN_2628</name>
</gene>
<proteinExistence type="inferred from homology"/>
<dbReference type="InterPro" id="IPR000847">
    <property type="entry name" value="LysR_HTH_N"/>
</dbReference>
<evidence type="ECO:0000256" key="2">
    <source>
        <dbReference type="ARBA" id="ARBA00023015"/>
    </source>
</evidence>
<name>A0A0U5BBC8_9PROT</name>
<accession>A0A0U5BBC8</accession>
<dbReference type="GO" id="GO:0003700">
    <property type="term" value="F:DNA-binding transcription factor activity"/>
    <property type="evidence" value="ECO:0007669"/>
    <property type="project" value="InterPro"/>
</dbReference>
<keyword evidence="3" id="KW-0238">DNA-binding</keyword>
<dbReference type="Gene3D" id="1.10.10.10">
    <property type="entry name" value="Winged helix-like DNA-binding domain superfamily/Winged helix DNA-binding domain"/>
    <property type="match status" value="1"/>
</dbReference>
<dbReference type="InterPro" id="IPR058163">
    <property type="entry name" value="LysR-type_TF_proteobact-type"/>
</dbReference>
<dbReference type="KEGG" id="asz:ASN_2628"/>
<evidence type="ECO:0000259" key="5">
    <source>
        <dbReference type="PROSITE" id="PS50931"/>
    </source>
</evidence>
<dbReference type="PANTHER" id="PTHR30537:SF5">
    <property type="entry name" value="HTH-TYPE TRANSCRIPTIONAL ACTIVATOR TTDR-RELATED"/>
    <property type="match status" value="1"/>
</dbReference>
<keyword evidence="2" id="KW-0805">Transcription regulation</keyword>
<reference evidence="7" key="1">
    <citation type="submission" date="2014-09" db="EMBL/GenBank/DDBJ databases">
        <authorList>
            <person name="Illeghems K.G."/>
        </authorList>
    </citation>
    <scope>NUCLEOTIDE SEQUENCE [LARGE SCALE GENOMIC DNA]</scope>
    <source>
        <strain evidence="7">108B</strain>
    </source>
</reference>
<dbReference type="SUPFAM" id="SSF46785">
    <property type="entry name" value="Winged helix' DNA-binding domain"/>
    <property type="match status" value="1"/>
</dbReference>
<keyword evidence="4" id="KW-0804">Transcription</keyword>
<dbReference type="GeneID" id="34783618"/>
<dbReference type="PROSITE" id="PS50931">
    <property type="entry name" value="HTH_LYSR"/>
    <property type="match status" value="1"/>
</dbReference>